<evidence type="ECO:0000313" key="1">
    <source>
        <dbReference type="EMBL" id="AID17950.1"/>
    </source>
</evidence>
<dbReference type="GeneID" id="20283725"/>
<protein>
    <submittedName>
        <fullName evidence="1">Uncharacterized protein</fullName>
    </submittedName>
</protein>
<gene>
    <name evidence="1" type="ORF">BPABA14_00360</name>
</gene>
<keyword evidence="2" id="KW-1185">Reference proteome</keyword>
<organism evidence="1 2">
    <name type="scientific">Acinetobacter phage YMC-13-01-C62</name>
    <dbReference type="NCBI Taxonomy" id="1505225"/>
    <lineage>
        <taxon>Viruses</taxon>
        <taxon>Duplodnaviria</taxon>
        <taxon>Heunggongvirae</taxon>
        <taxon>Uroviricota</taxon>
        <taxon>Caudoviricetes</taxon>
        <taxon>Obolenskvirus</taxon>
        <taxon>Obolenskvirus AbC62</taxon>
    </lineage>
</organism>
<proteinExistence type="predicted"/>
<sequence length="97" mass="11832">MKIKESLVFVFVFWMQKGGHNLNERKGNIVMRKNGKVAEIYFSDADYYEINDYCKERYELFLTQWFKYGVEFIKNLKREGALEVMRNRGQRYLELKK</sequence>
<dbReference type="OrthoDB" id="17177at10239"/>
<evidence type="ECO:0000313" key="2">
    <source>
        <dbReference type="Proteomes" id="UP000027393"/>
    </source>
</evidence>
<name>A0A068CGE8_9CAUD</name>
<dbReference type="KEGG" id="vg:20283725"/>
<accession>A0A068CGE8</accession>
<dbReference type="Proteomes" id="UP000027393">
    <property type="component" value="Segment"/>
</dbReference>
<dbReference type="EMBL" id="KJ817802">
    <property type="protein sequence ID" value="AID17950.1"/>
    <property type="molecule type" value="Genomic_DNA"/>
</dbReference>
<reference evidence="1 2" key="1">
    <citation type="submission" date="2014-05" db="EMBL/GenBank/DDBJ databases">
        <title>Complete Genome Sequence of the Acinetobacter phage YMC/13/01/C62.</title>
        <authorList>
            <person name="Jeon J."/>
            <person name="Yong D."/>
            <person name="Lee K."/>
        </authorList>
    </citation>
    <scope>NUCLEOTIDE SEQUENCE [LARGE SCALE GENOMIC DNA]</scope>
</reference>
<dbReference type="RefSeq" id="YP_009055457.1">
    <property type="nucleotide sequence ID" value="NC_024785.1"/>
</dbReference>